<dbReference type="InterPro" id="IPR003961">
    <property type="entry name" value="FN3_dom"/>
</dbReference>
<protein>
    <submittedName>
        <fullName evidence="2">DUF5123 domain-containing protein</fullName>
    </submittedName>
</protein>
<accession>A0A934PNT8</accession>
<keyword evidence="3" id="KW-1185">Reference proteome</keyword>
<evidence type="ECO:0000313" key="3">
    <source>
        <dbReference type="Proteomes" id="UP000609172"/>
    </source>
</evidence>
<dbReference type="SUPFAM" id="SSF51126">
    <property type="entry name" value="Pectin lyase-like"/>
    <property type="match status" value="1"/>
</dbReference>
<feature type="domain" description="Fibronectin type-III" evidence="1">
    <location>
        <begin position="41"/>
        <end position="133"/>
    </location>
</feature>
<name>A0A934PNT8_9FLAO</name>
<dbReference type="SUPFAM" id="SSF49265">
    <property type="entry name" value="Fibronectin type III"/>
    <property type="match status" value="1"/>
</dbReference>
<reference evidence="2" key="1">
    <citation type="submission" date="2020-12" db="EMBL/GenBank/DDBJ databases">
        <title>Bacterial novel species Flavobacterium sp. SE-1-e isolated from soil.</title>
        <authorList>
            <person name="Jung H.-Y."/>
        </authorList>
    </citation>
    <scope>NUCLEOTIDE SEQUENCE</scope>
    <source>
        <strain evidence="2">SE-1-e</strain>
    </source>
</reference>
<dbReference type="EMBL" id="JAEHFV010000003">
    <property type="protein sequence ID" value="MBK0369891.1"/>
    <property type="molecule type" value="Genomic_DNA"/>
</dbReference>
<evidence type="ECO:0000259" key="1">
    <source>
        <dbReference type="PROSITE" id="PS50853"/>
    </source>
</evidence>
<dbReference type="Pfam" id="PF16318">
    <property type="entry name" value="DUF4957"/>
    <property type="match status" value="1"/>
</dbReference>
<dbReference type="InterPro" id="IPR011050">
    <property type="entry name" value="Pectin_lyase_fold/virulence"/>
</dbReference>
<dbReference type="PROSITE" id="PS51257">
    <property type="entry name" value="PROKAR_LIPOPROTEIN"/>
    <property type="match status" value="1"/>
</dbReference>
<dbReference type="InterPro" id="IPR013783">
    <property type="entry name" value="Ig-like_fold"/>
</dbReference>
<dbReference type="InterPro" id="IPR032530">
    <property type="entry name" value="DUF4957"/>
</dbReference>
<dbReference type="RefSeq" id="WP_200105834.1">
    <property type="nucleotide sequence ID" value="NZ_JAEHFV010000003.1"/>
</dbReference>
<dbReference type="Gene3D" id="2.160.20.10">
    <property type="entry name" value="Single-stranded right-handed beta-helix, Pectin lyase-like"/>
    <property type="match status" value="1"/>
</dbReference>
<dbReference type="PROSITE" id="PS50853">
    <property type="entry name" value="FN3"/>
    <property type="match status" value="1"/>
</dbReference>
<dbReference type="InterPro" id="IPR012334">
    <property type="entry name" value="Pectin_lyas_fold"/>
</dbReference>
<sequence>MNGKHILKYLTAILLVVGLAVSCESYNEPLLDGLGNSRQFSPTDVTAKIRNQTNVELNWMTRESDDHYVVEFSADDTTFGTIFKTVEVTAAQLPVTVALEGETLYSIRVKAVSASGLEDSKWTVVTATTLSEQLFLPIQDTDIASKQATLRWTAGSNVTKIVANPGEITHIITAEEKAAGVAVVTGLSPETNYQADLFNGTKRRGATTFTTGVDIGDGILVKNDQDLIDVVKNATSGAKLFLEPGEYKTLNADNTYSTEIKFDKSITISGIPGKEKPLLRYKFTAEAGVSNVSLLNLELDGRIYGKENKLENINNAALLTLTGAGSNYSDILISGCKVHDYSRALVSASNATLSKIASITVENCEVTNVNTNAGADFIDVRTAYVASIVLKNSTFNACSEDRDFIRVDAAKDLTATGLTTNVLVESCTLNNVSNSPKLTDPVATAPKRILYVRFDKNASVLKNTLITNTNAIHSNQTTTNMPVFAVNNYFNATNFQNTAIGSNKVDGTGTTLNPGFANAANGDFTISNQDLKDNKVGDPRWIK</sequence>
<dbReference type="Pfam" id="PF17161">
    <property type="entry name" value="DUF5123"/>
    <property type="match status" value="1"/>
</dbReference>
<proteinExistence type="predicted"/>
<evidence type="ECO:0000313" key="2">
    <source>
        <dbReference type="EMBL" id="MBK0369891.1"/>
    </source>
</evidence>
<dbReference type="Gene3D" id="2.60.40.10">
    <property type="entry name" value="Immunoglobulins"/>
    <property type="match status" value="1"/>
</dbReference>
<organism evidence="2 3">
    <name type="scientific">Flavobacterium agrisoli</name>
    <dbReference type="NCBI Taxonomy" id="2793066"/>
    <lineage>
        <taxon>Bacteria</taxon>
        <taxon>Pseudomonadati</taxon>
        <taxon>Bacteroidota</taxon>
        <taxon>Flavobacteriia</taxon>
        <taxon>Flavobacteriales</taxon>
        <taxon>Flavobacteriaceae</taxon>
        <taxon>Flavobacterium</taxon>
    </lineage>
</organism>
<dbReference type="AlphaFoldDB" id="A0A934PNT8"/>
<dbReference type="InterPro" id="IPR033427">
    <property type="entry name" value="DUF5123"/>
</dbReference>
<gene>
    <name evidence="2" type="ORF">I5M07_08565</name>
</gene>
<comment type="caution">
    <text evidence="2">The sequence shown here is derived from an EMBL/GenBank/DDBJ whole genome shotgun (WGS) entry which is preliminary data.</text>
</comment>
<dbReference type="InterPro" id="IPR036116">
    <property type="entry name" value="FN3_sf"/>
</dbReference>
<dbReference type="CDD" id="cd00063">
    <property type="entry name" value="FN3"/>
    <property type="match status" value="1"/>
</dbReference>
<dbReference type="Proteomes" id="UP000609172">
    <property type="component" value="Unassembled WGS sequence"/>
</dbReference>